<name>A1K311_AZOSB</name>
<keyword evidence="1" id="KW-0472">Membrane</keyword>
<reference evidence="2 3" key="1">
    <citation type="journal article" date="2006" name="Nat. Biotechnol.">
        <title>Complete genome of the mutualistic, N2-fixing grass endophyte Azoarcus sp. strain BH72.</title>
        <authorList>
            <person name="Krause A."/>
            <person name="Ramakumar A."/>
            <person name="Bartels D."/>
            <person name="Battistoni F."/>
            <person name="Bekel T."/>
            <person name="Boch J."/>
            <person name="Boehm M."/>
            <person name="Friedrich F."/>
            <person name="Hurek T."/>
            <person name="Krause L."/>
            <person name="Linke B."/>
            <person name="McHardy A.C."/>
            <person name="Sarkar A."/>
            <person name="Schneiker S."/>
            <person name="Syed A.A."/>
            <person name="Thauer R."/>
            <person name="Vorhoelter F.-J."/>
            <person name="Weidner S."/>
            <person name="Puehler A."/>
            <person name="Reinhold-Hurek B."/>
            <person name="Kaiser O."/>
            <person name="Goesmann A."/>
        </authorList>
    </citation>
    <scope>NUCLEOTIDE SEQUENCE [LARGE SCALE GENOMIC DNA]</scope>
    <source>
        <strain evidence="2 3">BH72</strain>
    </source>
</reference>
<dbReference type="eggNOG" id="ENOG503435Q">
    <property type="taxonomic scope" value="Bacteria"/>
</dbReference>
<feature type="transmembrane region" description="Helical" evidence="1">
    <location>
        <begin position="47"/>
        <end position="63"/>
    </location>
</feature>
<protein>
    <submittedName>
        <fullName evidence="2">Conserved hypothetical membrane protein</fullName>
    </submittedName>
</protein>
<dbReference type="HOGENOM" id="CLU_2091776_0_0_4"/>
<evidence type="ECO:0000256" key="1">
    <source>
        <dbReference type="SAM" id="Phobius"/>
    </source>
</evidence>
<proteinExistence type="predicted"/>
<feature type="transmembrane region" description="Helical" evidence="1">
    <location>
        <begin position="83"/>
        <end position="101"/>
    </location>
</feature>
<sequence>MRSAQVLMFCLCVIGGLFLLVQAPSFFMPDRWDPAVGRAFGPLQSRLLGAALLAIAWLGLDYLRNRYYSETRQLPGVPQQRRYFAVLVLALVLLSAAFNLAPPGPNPDYRPPASAR</sequence>
<evidence type="ECO:0000313" key="2">
    <source>
        <dbReference type="EMBL" id="CAL93216.1"/>
    </source>
</evidence>
<gene>
    <name evidence="2" type="ordered locus">azo0599</name>
</gene>
<dbReference type="RefSeq" id="WP_011764334.1">
    <property type="nucleotide sequence ID" value="NC_008702.1"/>
</dbReference>
<feature type="transmembrane region" description="Helical" evidence="1">
    <location>
        <begin position="7"/>
        <end position="27"/>
    </location>
</feature>
<dbReference type="AlphaFoldDB" id="A1K311"/>
<organism evidence="2 3">
    <name type="scientific">Azoarcus sp. (strain BH72)</name>
    <dbReference type="NCBI Taxonomy" id="418699"/>
    <lineage>
        <taxon>Bacteria</taxon>
        <taxon>Pseudomonadati</taxon>
        <taxon>Pseudomonadota</taxon>
        <taxon>Betaproteobacteria</taxon>
        <taxon>Rhodocyclales</taxon>
        <taxon>Zoogloeaceae</taxon>
        <taxon>Azoarcus</taxon>
    </lineage>
</organism>
<dbReference type="Proteomes" id="UP000002588">
    <property type="component" value="Chromosome"/>
</dbReference>
<keyword evidence="1" id="KW-1133">Transmembrane helix</keyword>
<dbReference type="KEGG" id="azo:azo0599"/>
<evidence type="ECO:0000313" key="3">
    <source>
        <dbReference type="Proteomes" id="UP000002588"/>
    </source>
</evidence>
<keyword evidence="1" id="KW-0812">Transmembrane</keyword>
<dbReference type="STRING" id="62928.azo0599"/>
<accession>A1K311</accession>
<dbReference type="EMBL" id="AM406670">
    <property type="protein sequence ID" value="CAL93216.1"/>
    <property type="molecule type" value="Genomic_DNA"/>
</dbReference>
<keyword evidence="3" id="KW-1185">Reference proteome</keyword>